<gene>
    <name evidence="2" type="ORF">SNAT2548_LOCUS13374</name>
</gene>
<sequence length="145" mass="16393">MDGYLAILIAKKAASGFTLVIFDWASFATSRQGLLQAEIMVVLHLAASLALLAIEVPIFKIHLGLVSRNELAQEWKHNIHYIANGTSQGDSIPVEDLDDDEYNDLFDKGAFIYDPTRNPWDKGCSMNCWNFWCWPRWPAGEKGEF</sequence>
<name>A0A812MGK2_9DINO</name>
<keyword evidence="1" id="KW-0812">Transmembrane</keyword>
<comment type="caution">
    <text evidence="2">The sequence shown here is derived from an EMBL/GenBank/DDBJ whole genome shotgun (WGS) entry which is preliminary data.</text>
</comment>
<feature type="transmembrane region" description="Helical" evidence="1">
    <location>
        <begin position="39"/>
        <end position="59"/>
    </location>
</feature>
<evidence type="ECO:0000256" key="1">
    <source>
        <dbReference type="SAM" id="Phobius"/>
    </source>
</evidence>
<organism evidence="2 3">
    <name type="scientific">Symbiodinium natans</name>
    <dbReference type="NCBI Taxonomy" id="878477"/>
    <lineage>
        <taxon>Eukaryota</taxon>
        <taxon>Sar</taxon>
        <taxon>Alveolata</taxon>
        <taxon>Dinophyceae</taxon>
        <taxon>Suessiales</taxon>
        <taxon>Symbiodiniaceae</taxon>
        <taxon>Symbiodinium</taxon>
    </lineage>
</organism>
<keyword evidence="3" id="KW-1185">Reference proteome</keyword>
<keyword evidence="1" id="KW-1133">Transmembrane helix</keyword>
<reference evidence="2" key="1">
    <citation type="submission" date="2021-02" db="EMBL/GenBank/DDBJ databases">
        <authorList>
            <person name="Dougan E. K."/>
            <person name="Rhodes N."/>
            <person name="Thang M."/>
            <person name="Chan C."/>
        </authorList>
    </citation>
    <scope>NUCLEOTIDE SEQUENCE</scope>
</reference>
<dbReference type="EMBL" id="CAJNDS010001402">
    <property type="protein sequence ID" value="CAE7257994.1"/>
    <property type="molecule type" value="Genomic_DNA"/>
</dbReference>
<dbReference type="OrthoDB" id="444798at2759"/>
<accession>A0A812MGK2</accession>
<protein>
    <submittedName>
        <fullName evidence="2">Uncharacterized protein</fullName>
    </submittedName>
</protein>
<proteinExistence type="predicted"/>
<keyword evidence="1" id="KW-0472">Membrane</keyword>
<dbReference type="Proteomes" id="UP000604046">
    <property type="component" value="Unassembled WGS sequence"/>
</dbReference>
<evidence type="ECO:0000313" key="3">
    <source>
        <dbReference type="Proteomes" id="UP000604046"/>
    </source>
</evidence>
<evidence type="ECO:0000313" key="2">
    <source>
        <dbReference type="EMBL" id="CAE7257994.1"/>
    </source>
</evidence>
<dbReference type="AlphaFoldDB" id="A0A812MGK2"/>